<protein>
    <recommendedName>
        <fullName evidence="3">Prophage pi2 protein 38</fullName>
    </recommendedName>
</protein>
<reference evidence="1 2" key="1">
    <citation type="submission" date="2018-08" db="EMBL/GenBank/DDBJ databases">
        <title>Freshwater and sediment microbial communities from various areas in North America, analyzing microbe dynamics in response to fracking.</title>
        <authorList>
            <person name="Lamendella R."/>
        </authorList>
    </citation>
    <scope>NUCLEOTIDE SEQUENCE [LARGE SCALE GENOMIC DNA]</scope>
    <source>
        <strain evidence="1 2">DB-1</strain>
    </source>
</reference>
<dbReference type="Proteomes" id="UP000256530">
    <property type="component" value="Unassembled WGS sequence"/>
</dbReference>
<gene>
    <name evidence="1" type="ORF">DET55_105123</name>
</gene>
<accession>A0A3D9VH54</accession>
<dbReference type="RefSeq" id="WP_113936830.1">
    <property type="nucleotide sequence ID" value="NZ_QTTY01000005.1"/>
</dbReference>
<dbReference type="EMBL" id="QTTY01000005">
    <property type="protein sequence ID" value="REF39510.1"/>
    <property type="molecule type" value="Genomic_DNA"/>
</dbReference>
<evidence type="ECO:0000313" key="1">
    <source>
        <dbReference type="EMBL" id="REF39510.1"/>
    </source>
</evidence>
<organism evidence="1 2">
    <name type="scientific">Bacillus mycoides</name>
    <dbReference type="NCBI Taxonomy" id="1405"/>
    <lineage>
        <taxon>Bacteria</taxon>
        <taxon>Bacillati</taxon>
        <taxon>Bacillota</taxon>
        <taxon>Bacilli</taxon>
        <taxon>Bacillales</taxon>
        <taxon>Bacillaceae</taxon>
        <taxon>Bacillus</taxon>
        <taxon>Bacillus cereus group</taxon>
    </lineage>
</organism>
<dbReference type="AlphaFoldDB" id="A0A3D9VH54"/>
<name>A0A3D9VH54_BACMY</name>
<sequence length="118" mass="13309">MTLGELTKILEATGYPVAYSHFTATPTNPVPATPTNPVPAPPYICFLVDGSANLMADNKVYHKINDLNIELYTNRKDSVAEAKLEQVLDDHEIPYDSPFEGIIETEKIYQKFYETRLM</sequence>
<proteinExistence type="predicted"/>
<evidence type="ECO:0008006" key="3">
    <source>
        <dbReference type="Google" id="ProtNLM"/>
    </source>
</evidence>
<comment type="caution">
    <text evidence="1">The sequence shown here is derived from an EMBL/GenBank/DDBJ whole genome shotgun (WGS) entry which is preliminary data.</text>
</comment>
<evidence type="ECO:0000313" key="2">
    <source>
        <dbReference type="Proteomes" id="UP000256530"/>
    </source>
</evidence>